<evidence type="ECO:0000256" key="6">
    <source>
        <dbReference type="ARBA" id="ARBA00023126"/>
    </source>
</evidence>
<dbReference type="InterPro" id="IPR006183">
    <property type="entry name" value="Pgluconate_DH"/>
</dbReference>
<evidence type="ECO:0000256" key="3">
    <source>
        <dbReference type="ARBA" id="ARBA00013011"/>
    </source>
</evidence>
<comment type="pathway">
    <text evidence="1">Carbohydrate degradation; pentose phosphate pathway; D-ribulose 5-phosphate from D-glucose 6-phosphate (oxidative stage): step 3/3.</text>
</comment>
<dbReference type="Pfam" id="PF00393">
    <property type="entry name" value="6PGD"/>
    <property type="match status" value="1"/>
</dbReference>
<dbReference type="Pfam" id="PF03446">
    <property type="entry name" value="NAD_binding_2"/>
    <property type="match status" value="1"/>
</dbReference>
<dbReference type="PRINTS" id="PR00076">
    <property type="entry name" value="6PGDHDRGNASE"/>
</dbReference>
<dbReference type="Proteomes" id="UP000018050">
    <property type="component" value="Unassembled WGS sequence"/>
</dbReference>
<dbReference type="GeneID" id="25272676"/>
<dbReference type="SMART" id="SM01350">
    <property type="entry name" value="6PGD"/>
    <property type="match status" value="1"/>
</dbReference>
<dbReference type="Gene3D" id="3.40.50.720">
    <property type="entry name" value="NAD(P)-binding Rossmann-like Domain"/>
    <property type="match status" value="1"/>
</dbReference>
<reference evidence="8" key="1">
    <citation type="submission" date="2013-10" db="EMBL/GenBank/DDBJ databases">
        <title>Genomic analysis of the causative agents of coccidiosis in chickens.</title>
        <authorList>
            <person name="Reid A.J."/>
            <person name="Blake D."/>
            <person name="Billington K."/>
            <person name="Browne H."/>
            <person name="Dunn M."/>
            <person name="Hung S."/>
            <person name="Kawahara F."/>
            <person name="Miranda-Saavedra D."/>
            <person name="Mourier T."/>
            <person name="Nagra H."/>
            <person name="Otto T.D."/>
            <person name="Rawlings N."/>
            <person name="Sanchez A."/>
            <person name="Sanders M."/>
            <person name="Subramaniam C."/>
            <person name="Tay Y."/>
            <person name="Dear P."/>
            <person name="Doerig C."/>
            <person name="Gruber A."/>
            <person name="Parkinson J."/>
            <person name="Shirley M."/>
            <person name="Wan K.L."/>
            <person name="Berriman M."/>
            <person name="Tomley F."/>
            <person name="Pain A."/>
        </authorList>
    </citation>
    <scope>NUCLEOTIDE SEQUENCE [LARGE SCALE GENOMIC DNA]</scope>
    <source>
        <strain evidence="8">Houghton</strain>
    </source>
</reference>
<evidence type="ECO:0000256" key="4">
    <source>
        <dbReference type="ARBA" id="ARBA00023002"/>
    </source>
</evidence>
<organism evidence="8 9">
    <name type="scientific">Eimeria acervulina</name>
    <name type="common">Coccidian parasite</name>
    <dbReference type="NCBI Taxonomy" id="5801"/>
    <lineage>
        <taxon>Eukaryota</taxon>
        <taxon>Sar</taxon>
        <taxon>Alveolata</taxon>
        <taxon>Apicomplexa</taxon>
        <taxon>Conoidasida</taxon>
        <taxon>Coccidia</taxon>
        <taxon>Eucoccidiorida</taxon>
        <taxon>Eimeriorina</taxon>
        <taxon>Eimeriidae</taxon>
        <taxon>Eimeria</taxon>
    </lineage>
</organism>
<evidence type="ECO:0000256" key="1">
    <source>
        <dbReference type="ARBA" id="ARBA00004874"/>
    </source>
</evidence>
<evidence type="ECO:0000313" key="8">
    <source>
        <dbReference type="EMBL" id="CDI83931.1"/>
    </source>
</evidence>
<dbReference type="EC" id="1.1.1.44" evidence="3"/>
<dbReference type="OMA" id="GWWETHR"/>
<reference evidence="8" key="2">
    <citation type="submission" date="2013-10" db="EMBL/GenBank/DDBJ databases">
        <authorList>
            <person name="Aslett M."/>
        </authorList>
    </citation>
    <scope>NUCLEOTIDE SEQUENCE [LARGE SCALE GENOMIC DNA]</scope>
    <source>
        <strain evidence="8">Houghton</strain>
    </source>
</reference>
<dbReference type="GO" id="GO:0019521">
    <property type="term" value="P:D-gluconate metabolic process"/>
    <property type="evidence" value="ECO:0007669"/>
    <property type="project" value="UniProtKB-KW"/>
</dbReference>
<dbReference type="GO" id="GO:0050661">
    <property type="term" value="F:NADP binding"/>
    <property type="evidence" value="ECO:0007669"/>
    <property type="project" value="InterPro"/>
</dbReference>
<dbReference type="InterPro" id="IPR006184">
    <property type="entry name" value="6PGdom_BS"/>
</dbReference>
<dbReference type="InterPro" id="IPR006114">
    <property type="entry name" value="6PGDH_C"/>
</dbReference>
<dbReference type="VEuPathDB" id="ToxoDB:EAH_00046060"/>
<evidence type="ECO:0000256" key="5">
    <source>
        <dbReference type="ARBA" id="ARBA00023064"/>
    </source>
</evidence>
<keyword evidence="4" id="KW-0560">Oxidoreductase</keyword>
<evidence type="ECO:0000313" key="9">
    <source>
        <dbReference type="Proteomes" id="UP000018050"/>
    </source>
</evidence>
<proteinExistence type="inferred from homology"/>
<sequence>MSCELGVYGLAVMGVNLALNAASKGFRVCVGNRTPAKVDTALELAKEQGLEEKIFGAKDMKVFVESIERPRRIIMLVQAGAPVDALISALLPLLSRGDILVDGGNEFYKNTEHRLHRCNEHGVYYLGMGVSGGEEGARHGPSLMPGGNEEAWESLKPILLSIAAQIDKTKAPKKHQITDFTTEQTLNACVAYLGPGGCGNFVKMVHNGIEYGDMEIIAEVYSLLRHCYNMSNEAMADLFTEWNKTELNSYLIEITSHIFRKKEGNGYLLDEIIDAAGSKGTGAWTVQQAAEWGVPVPCLAAALDMRAAMQKTAANKADDKPTLG</sequence>
<dbReference type="SUPFAM" id="SSF48179">
    <property type="entry name" value="6-phosphogluconate dehydrogenase C-terminal domain-like"/>
    <property type="match status" value="1"/>
</dbReference>
<dbReference type="InterPro" id="IPR006115">
    <property type="entry name" value="6PGDH_NADP-bd"/>
</dbReference>
<dbReference type="SUPFAM" id="SSF51735">
    <property type="entry name" value="NAD(P)-binding Rossmann-fold domains"/>
    <property type="match status" value="1"/>
</dbReference>
<gene>
    <name evidence="8" type="ORF">EAH_00046060</name>
</gene>
<dbReference type="InterPro" id="IPR008927">
    <property type="entry name" value="6-PGluconate_DH-like_C_sf"/>
</dbReference>
<dbReference type="GO" id="GO:0004616">
    <property type="term" value="F:phosphogluconate dehydrogenase (decarboxylating) activity"/>
    <property type="evidence" value="ECO:0007669"/>
    <property type="project" value="UniProtKB-EC"/>
</dbReference>
<dbReference type="InterPro" id="IPR036291">
    <property type="entry name" value="NAD(P)-bd_dom_sf"/>
</dbReference>
<dbReference type="Gene3D" id="1.10.1040.10">
    <property type="entry name" value="N-(1-d-carboxylethyl)-l-norvaline Dehydrogenase, domain 2"/>
    <property type="match status" value="1"/>
</dbReference>
<dbReference type="PROSITE" id="PS00461">
    <property type="entry name" value="6PGD"/>
    <property type="match status" value="1"/>
</dbReference>
<dbReference type="OrthoDB" id="434986at2759"/>
<protein>
    <recommendedName>
        <fullName evidence="3">phosphogluconate dehydrogenase (NADP(+)-dependent, decarboxylating)</fullName>
        <ecNumber evidence="3">1.1.1.44</ecNumber>
    </recommendedName>
</protein>
<name>U6GUJ3_EIMAC</name>
<dbReference type="GO" id="GO:0006098">
    <property type="term" value="P:pentose-phosphate shunt"/>
    <property type="evidence" value="ECO:0007669"/>
    <property type="project" value="UniProtKB-UniPathway"/>
</dbReference>
<accession>U6GUJ3</accession>
<dbReference type="UniPathway" id="UPA00115">
    <property type="reaction ID" value="UER00410"/>
</dbReference>
<keyword evidence="6" id="KW-0570">Pentose shunt</keyword>
<dbReference type="PANTHER" id="PTHR11811">
    <property type="entry name" value="6-PHOSPHOGLUCONATE DEHYDROGENASE"/>
    <property type="match status" value="1"/>
</dbReference>
<dbReference type="InterPro" id="IPR013328">
    <property type="entry name" value="6PGD_dom2"/>
</dbReference>
<evidence type="ECO:0000256" key="2">
    <source>
        <dbReference type="ARBA" id="ARBA00008419"/>
    </source>
</evidence>
<keyword evidence="9" id="KW-1185">Reference proteome</keyword>
<feature type="domain" description="6-phosphogluconate dehydrogenase C-terminal" evidence="7">
    <location>
        <begin position="199"/>
        <end position="321"/>
    </location>
</feature>
<keyword evidence="5" id="KW-0311">Gluconate utilization</keyword>
<dbReference type="RefSeq" id="XP_013247004.1">
    <property type="nucleotide sequence ID" value="XM_013391550.1"/>
</dbReference>
<comment type="similarity">
    <text evidence="2">Belongs to the 6-phosphogluconate dehydrogenase family.</text>
</comment>
<evidence type="ECO:0000259" key="7">
    <source>
        <dbReference type="SMART" id="SM01350"/>
    </source>
</evidence>
<dbReference type="EMBL" id="HG673537">
    <property type="protein sequence ID" value="CDI83931.1"/>
    <property type="molecule type" value="Genomic_DNA"/>
</dbReference>
<dbReference type="AlphaFoldDB" id="U6GUJ3"/>